<dbReference type="InterPro" id="IPR036890">
    <property type="entry name" value="HATPase_C_sf"/>
</dbReference>
<evidence type="ECO:0000313" key="3">
    <source>
        <dbReference type="EMBL" id="NMH98160.1"/>
    </source>
</evidence>
<keyword evidence="4" id="KW-1185">Reference proteome</keyword>
<evidence type="ECO:0000313" key="4">
    <source>
        <dbReference type="Proteomes" id="UP000820669"/>
    </source>
</evidence>
<accession>A0ABX1SAN2</accession>
<proteinExistence type="predicted"/>
<keyword evidence="1" id="KW-0723">Serine/threonine-protein kinase</keyword>
<reference evidence="3 4" key="1">
    <citation type="submission" date="2020-04" db="EMBL/GenBank/DDBJ databases">
        <authorList>
            <person name="Klaysubun C."/>
            <person name="Duangmal K."/>
            <person name="Lipun K."/>
        </authorList>
    </citation>
    <scope>NUCLEOTIDE SEQUENCE [LARGE SCALE GENOMIC DNA]</scope>
    <source>
        <strain evidence="3 4">K10HN5</strain>
    </source>
</reference>
<evidence type="ECO:0000259" key="2">
    <source>
        <dbReference type="Pfam" id="PF13581"/>
    </source>
</evidence>
<keyword evidence="1" id="KW-0418">Kinase</keyword>
<dbReference type="Gene3D" id="3.30.565.10">
    <property type="entry name" value="Histidine kinase-like ATPase, C-terminal domain"/>
    <property type="match status" value="1"/>
</dbReference>
<dbReference type="Pfam" id="PF13581">
    <property type="entry name" value="HATPase_c_2"/>
    <property type="match status" value="1"/>
</dbReference>
<gene>
    <name evidence="3" type="ORF">HF526_12675</name>
</gene>
<dbReference type="Proteomes" id="UP000820669">
    <property type="component" value="Unassembled WGS sequence"/>
</dbReference>
<protein>
    <submittedName>
        <fullName evidence="3">ATP-binding protein</fullName>
    </submittedName>
</protein>
<dbReference type="RefSeq" id="WP_169381602.1">
    <property type="nucleotide sequence ID" value="NZ_JAAXLA010000019.1"/>
</dbReference>
<comment type="caution">
    <text evidence="3">The sequence shown here is derived from an EMBL/GenBank/DDBJ whole genome shotgun (WGS) entry which is preliminary data.</text>
</comment>
<keyword evidence="1" id="KW-0808">Transferase</keyword>
<dbReference type="EMBL" id="JAAXLA010000019">
    <property type="protein sequence ID" value="NMH98160.1"/>
    <property type="molecule type" value="Genomic_DNA"/>
</dbReference>
<dbReference type="SUPFAM" id="SSF55874">
    <property type="entry name" value="ATPase domain of HSP90 chaperone/DNA topoisomerase II/histidine kinase"/>
    <property type="match status" value="1"/>
</dbReference>
<dbReference type="PANTHER" id="PTHR35526:SF3">
    <property type="entry name" value="ANTI-SIGMA-F FACTOR RSBW"/>
    <property type="match status" value="1"/>
</dbReference>
<dbReference type="CDD" id="cd16936">
    <property type="entry name" value="HATPase_RsbW-like"/>
    <property type="match status" value="1"/>
</dbReference>
<dbReference type="PANTHER" id="PTHR35526">
    <property type="entry name" value="ANTI-SIGMA-F FACTOR RSBW-RELATED"/>
    <property type="match status" value="1"/>
</dbReference>
<keyword evidence="3" id="KW-0547">Nucleotide-binding</keyword>
<sequence>MRALAAVGGASALRLRHPADPRELSRMRAAIGEWAQSAGIPDEVLIDLQLAVGEAAANGIEHAYRGQAAGLIEVVLEIRGTGTAGAHPVVAARVADRGRWRPTPLRKGHRGRGLILIHELAEHVSVSVTGGGTDVCFEIALPG</sequence>
<feature type="domain" description="Histidine kinase/HSP90-like ATPase" evidence="2">
    <location>
        <begin position="18"/>
        <end position="137"/>
    </location>
</feature>
<evidence type="ECO:0000256" key="1">
    <source>
        <dbReference type="ARBA" id="ARBA00022527"/>
    </source>
</evidence>
<keyword evidence="3" id="KW-0067">ATP-binding</keyword>
<dbReference type="InterPro" id="IPR050267">
    <property type="entry name" value="Anti-sigma-factor_SerPK"/>
</dbReference>
<dbReference type="InterPro" id="IPR003594">
    <property type="entry name" value="HATPase_dom"/>
</dbReference>
<dbReference type="GO" id="GO:0005524">
    <property type="term" value="F:ATP binding"/>
    <property type="evidence" value="ECO:0007669"/>
    <property type="project" value="UniProtKB-KW"/>
</dbReference>
<name>A0ABX1SAN2_9PSEU</name>
<organism evidence="3 4">
    <name type="scientific">Pseudonocardia acidicola</name>
    <dbReference type="NCBI Taxonomy" id="2724939"/>
    <lineage>
        <taxon>Bacteria</taxon>
        <taxon>Bacillati</taxon>
        <taxon>Actinomycetota</taxon>
        <taxon>Actinomycetes</taxon>
        <taxon>Pseudonocardiales</taxon>
        <taxon>Pseudonocardiaceae</taxon>
        <taxon>Pseudonocardia</taxon>
    </lineage>
</organism>